<dbReference type="STRING" id="1123360.thalar_00394"/>
<feature type="compositionally biased region" description="Polar residues" evidence="1">
    <location>
        <begin position="721"/>
        <end position="741"/>
    </location>
</feature>
<dbReference type="HOGENOM" id="CLU_018861_0_0_5"/>
<sequence>MLIYRPSEKQSRLAISSWDEVVLDGVAFRVIDETDKGFVMIRVDGKGVAETFEHATLSRRANAGLLTHNRNKFRPEHAVQDAHSTTDLLATLSDEAQQEVRYRLSMVDAANELYAEGLLKRDDQSISNNMLLIRERATEMLELNANNGDGRLSRSEVTAGRVGASTLRKWLKKHDQGGIYALVDKRHLRGNRKRRLSPDELLILSREVAKFVDPQKLTKENIFQNVQRAFCAENERRAEENLSLLQVPSRETVRKEIAKIDPFAAMCGREGLARAKAKFAPLRKGIEVTRPLERVEIDDYRLDLSTFMATSGILEHFSKEALGSLGLTGGKDRWWVSAAICCTTKCIVGMCMTRNPSSQSALKTIEMTTRDKGVWADAVGVLTPWNQFGTIGLLVADNGTAFTAAVTKAALKDLGIAYINPPKGPSELRGTIERMFGTLARGLLPRLTGRTFSNAVEKGDYDSEGKAALNAEDVCEALIRWVVEIYHKTPQRGLGGKTPQDAWDELTDKYGVTPPPDLRTRRLVFGTKLTRKVGKHGIRVLNIDYHHPSIAEWLLHNEDREANVRWYPEDIGGCAVEVDGEWIEVPAKFARFQGVTATIWQATLNSLRMSSKRSQKLNEKVIHKAISAIEELNSNAMAKLGILQEDWSDERIAREETELLGFFQDDFDLEDPSTELGNRDGGFGTVISETLDSGGHCENKNESSSFSSCEGPSAEIPAQDAQGQGLTSKPQRNPNIKFSEK</sequence>
<comment type="caution">
    <text evidence="3">The sequence shown here is derived from an EMBL/GenBank/DDBJ whole genome shotgun (WGS) entry which is preliminary data.</text>
</comment>
<name>S9S458_9RHOB</name>
<dbReference type="Proteomes" id="UP000015351">
    <property type="component" value="Unassembled WGS sequence"/>
</dbReference>
<keyword evidence="4" id="KW-1185">Reference proteome</keyword>
<dbReference type="RefSeq" id="WP_021101469.1">
    <property type="nucleotide sequence ID" value="NZ_KE557312.1"/>
</dbReference>
<dbReference type="AlphaFoldDB" id="S9S458"/>
<dbReference type="InterPro" id="IPR012337">
    <property type="entry name" value="RNaseH-like_sf"/>
</dbReference>
<dbReference type="OrthoDB" id="9814072at2"/>
<feature type="region of interest" description="Disordered" evidence="1">
    <location>
        <begin position="694"/>
        <end position="741"/>
    </location>
</feature>
<proteinExistence type="predicted"/>
<reference evidence="4" key="1">
    <citation type="journal article" date="2013" name="Stand. Genomic Sci.">
        <title>Genome sequence of the Litoreibacter arenae type strain (DSM 19593(T)), a member of the Roseobacter clade isolated from sea sand.</title>
        <authorList>
            <person name="Riedel T."/>
            <person name="Fiebig A."/>
            <person name="Petersen J."/>
            <person name="Gronow S."/>
            <person name="Kyrpides N.C."/>
            <person name="Goker M."/>
            <person name="Klenk H.P."/>
        </authorList>
    </citation>
    <scope>NUCLEOTIDE SEQUENCE [LARGE SCALE GENOMIC DNA]</scope>
    <source>
        <strain evidence="4">DSM 19593</strain>
    </source>
</reference>
<accession>S9S458</accession>
<dbReference type="SUPFAM" id="SSF53098">
    <property type="entry name" value="Ribonuclease H-like"/>
    <property type="match status" value="1"/>
</dbReference>
<dbReference type="InterPro" id="IPR001584">
    <property type="entry name" value="Integrase_cat-core"/>
</dbReference>
<dbReference type="GO" id="GO:0015074">
    <property type="term" value="P:DNA integration"/>
    <property type="evidence" value="ECO:0007669"/>
    <property type="project" value="InterPro"/>
</dbReference>
<dbReference type="InterPro" id="IPR036397">
    <property type="entry name" value="RNaseH_sf"/>
</dbReference>
<dbReference type="GO" id="GO:0003676">
    <property type="term" value="F:nucleic acid binding"/>
    <property type="evidence" value="ECO:0007669"/>
    <property type="project" value="InterPro"/>
</dbReference>
<dbReference type="PROSITE" id="PS50994">
    <property type="entry name" value="INTEGRASE"/>
    <property type="match status" value="1"/>
</dbReference>
<gene>
    <name evidence="3" type="ORF">thalar_00394</name>
</gene>
<organism evidence="3 4">
    <name type="scientific">Litoreibacter arenae DSM 19593</name>
    <dbReference type="NCBI Taxonomy" id="1123360"/>
    <lineage>
        <taxon>Bacteria</taxon>
        <taxon>Pseudomonadati</taxon>
        <taxon>Pseudomonadota</taxon>
        <taxon>Alphaproteobacteria</taxon>
        <taxon>Rhodobacterales</taxon>
        <taxon>Roseobacteraceae</taxon>
        <taxon>Litoreibacter</taxon>
    </lineage>
</organism>
<feature type="domain" description="Integrase catalytic" evidence="2">
    <location>
        <begin position="287"/>
        <end position="507"/>
    </location>
</feature>
<evidence type="ECO:0000256" key="1">
    <source>
        <dbReference type="SAM" id="MobiDB-lite"/>
    </source>
</evidence>
<protein>
    <recommendedName>
        <fullName evidence="2">Integrase catalytic domain-containing protein</fullName>
    </recommendedName>
</protein>
<evidence type="ECO:0000259" key="2">
    <source>
        <dbReference type="PROSITE" id="PS50994"/>
    </source>
</evidence>
<evidence type="ECO:0000313" key="4">
    <source>
        <dbReference type="Proteomes" id="UP000015351"/>
    </source>
</evidence>
<dbReference type="EMBL" id="AONI01000006">
    <property type="protein sequence ID" value="EPX80949.1"/>
    <property type="molecule type" value="Genomic_DNA"/>
</dbReference>
<dbReference type="Gene3D" id="3.30.420.10">
    <property type="entry name" value="Ribonuclease H-like superfamily/Ribonuclease H"/>
    <property type="match status" value="1"/>
</dbReference>
<dbReference type="eggNOG" id="COG2801">
    <property type="taxonomic scope" value="Bacteria"/>
</dbReference>
<evidence type="ECO:0000313" key="3">
    <source>
        <dbReference type="EMBL" id="EPX80949.1"/>
    </source>
</evidence>